<name>A0A846RUQ2_9MICC</name>
<dbReference type="PROSITE" id="PS00622">
    <property type="entry name" value="HTH_LUXR_1"/>
    <property type="match status" value="1"/>
</dbReference>
<comment type="caution">
    <text evidence="8">The sequence shown here is derived from an EMBL/GenBank/DDBJ whole genome shotgun (WGS) entry which is preliminary data.</text>
</comment>
<dbReference type="Proteomes" id="UP000547458">
    <property type="component" value="Unassembled WGS sequence"/>
</dbReference>
<sequence>MSEIRILLVDDHPVVRAGLRAMLGELDGVIIAAEAADGAEAIVALKRAQTLGERIDVVLMDLQMGAGMDGVTATREIQKLPAGPPVLILTTYDTDADILAAVEAGASGYMLKDAPPEQIHQAVQRAAAGQTALAPEVAARLMGRLQNPVTALSSRELQLVELLATGASNREISRQLFISEATVKTHLVHIYEKLGVDNRTAAIAVARERRIIRD</sequence>
<keyword evidence="4" id="KW-0804">Transcription</keyword>
<dbReference type="GO" id="GO:0000160">
    <property type="term" value="P:phosphorelay signal transduction system"/>
    <property type="evidence" value="ECO:0007669"/>
    <property type="project" value="InterPro"/>
</dbReference>
<evidence type="ECO:0000256" key="5">
    <source>
        <dbReference type="PROSITE-ProRule" id="PRU00169"/>
    </source>
</evidence>
<keyword evidence="1 5" id="KW-0597">Phosphoprotein</keyword>
<dbReference type="InterPro" id="IPR039420">
    <property type="entry name" value="WalR-like"/>
</dbReference>
<dbReference type="RefSeq" id="WP_167995195.1">
    <property type="nucleotide sequence ID" value="NZ_JAATJL010000001.1"/>
</dbReference>
<evidence type="ECO:0000259" key="6">
    <source>
        <dbReference type="PROSITE" id="PS50043"/>
    </source>
</evidence>
<protein>
    <submittedName>
        <fullName evidence="8">DNA-binding NarL/FixJ family response regulator</fullName>
    </submittedName>
</protein>
<dbReference type="InterPro" id="IPR016032">
    <property type="entry name" value="Sig_transdc_resp-reg_C-effctor"/>
</dbReference>
<dbReference type="PANTHER" id="PTHR43214">
    <property type="entry name" value="TWO-COMPONENT RESPONSE REGULATOR"/>
    <property type="match status" value="1"/>
</dbReference>
<dbReference type="PROSITE" id="PS50110">
    <property type="entry name" value="RESPONSE_REGULATORY"/>
    <property type="match status" value="1"/>
</dbReference>
<dbReference type="InterPro" id="IPR011006">
    <property type="entry name" value="CheY-like_superfamily"/>
</dbReference>
<feature type="domain" description="HTH luxR-type" evidence="6">
    <location>
        <begin position="145"/>
        <end position="210"/>
    </location>
</feature>
<dbReference type="InterPro" id="IPR000792">
    <property type="entry name" value="Tscrpt_reg_LuxR_C"/>
</dbReference>
<dbReference type="Gene3D" id="3.40.50.2300">
    <property type="match status" value="1"/>
</dbReference>
<dbReference type="EMBL" id="JAATJL010000001">
    <property type="protein sequence ID" value="NJC23877.1"/>
    <property type="molecule type" value="Genomic_DNA"/>
</dbReference>
<feature type="modified residue" description="4-aspartylphosphate" evidence="5">
    <location>
        <position position="61"/>
    </location>
</feature>
<dbReference type="SMART" id="SM00421">
    <property type="entry name" value="HTH_LUXR"/>
    <property type="match status" value="1"/>
</dbReference>
<organism evidence="8 9">
    <name type="scientific">Arthrobacter pigmenti</name>
    <dbReference type="NCBI Taxonomy" id="271432"/>
    <lineage>
        <taxon>Bacteria</taxon>
        <taxon>Bacillati</taxon>
        <taxon>Actinomycetota</taxon>
        <taxon>Actinomycetes</taxon>
        <taxon>Micrococcales</taxon>
        <taxon>Micrococcaceae</taxon>
        <taxon>Arthrobacter</taxon>
    </lineage>
</organism>
<proteinExistence type="predicted"/>
<dbReference type="SMART" id="SM00448">
    <property type="entry name" value="REC"/>
    <property type="match status" value="1"/>
</dbReference>
<dbReference type="CDD" id="cd06170">
    <property type="entry name" value="LuxR_C_like"/>
    <property type="match status" value="1"/>
</dbReference>
<evidence type="ECO:0000259" key="7">
    <source>
        <dbReference type="PROSITE" id="PS50110"/>
    </source>
</evidence>
<evidence type="ECO:0000313" key="8">
    <source>
        <dbReference type="EMBL" id="NJC23877.1"/>
    </source>
</evidence>
<dbReference type="Pfam" id="PF00196">
    <property type="entry name" value="GerE"/>
    <property type="match status" value="1"/>
</dbReference>
<dbReference type="GO" id="GO:0006355">
    <property type="term" value="P:regulation of DNA-templated transcription"/>
    <property type="evidence" value="ECO:0007669"/>
    <property type="project" value="InterPro"/>
</dbReference>
<dbReference type="InterPro" id="IPR058245">
    <property type="entry name" value="NreC/VraR/RcsB-like_REC"/>
</dbReference>
<keyword evidence="2" id="KW-0805">Transcription regulation</keyword>
<dbReference type="AlphaFoldDB" id="A0A846RUQ2"/>
<feature type="domain" description="Response regulatory" evidence="7">
    <location>
        <begin position="5"/>
        <end position="127"/>
    </location>
</feature>
<dbReference type="PROSITE" id="PS50043">
    <property type="entry name" value="HTH_LUXR_2"/>
    <property type="match status" value="1"/>
</dbReference>
<reference evidence="8 9" key="1">
    <citation type="submission" date="2020-03" db="EMBL/GenBank/DDBJ databases">
        <title>Sequencing the genomes of 1000 actinobacteria strains.</title>
        <authorList>
            <person name="Klenk H.-P."/>
        </authorList>
    </citation>
    <scope>NUCLEOTIDE SEQUENCE [LARGE SCALE GENOMIC DNA]</scope>
    <source>
        <strain evidence="8 9">DSM 16403</strain>
    </source>
</reference>
<evidence type="ECO:0000256" key="3">
    <source>
        <dbReference type="ARBA" id="ARBA00023125"/>
    </source>
</evidence>
<dbReference type="InterPro" id="IPR001789">
    <property type="entry name" value="Sig_transdc_resp-reg_receiver"/>
</dbReference>
<dbReference type="Pfam" id="PF00072">
    <property type="entry name" value="Response_reg"/>
    <property type="match status" value="1"/>
</dbReference>
<keyword evidence="9" id="KW-1185">Reference proteome</keyword>
<evidence type="ECO:0000256" key="4">
    <source>
        <dbReference type="ARBA" id="ARBA00023163"/>
    </source>
</evidence>
<dbReference type="PANTHER" id="PTHR43214:SF24">
    <property type="entry name" value="TRANSCRIPTIONAL REGULATORY PROTEIN NARL-RELATED"/>
    <property type="match status" value="1"/>
</dbReference>
<evidence type="ECO:0000256" key="1">
    <source>
        <dbReference type="ARBA" id="ARBA00022553"/>
    </source>
</evidence>
<gene>
    <name evidence="8" type="ORF">BJ994_002953</name>
</gene>
<evidence type="ECO:0000256" key="2">
    <source>
        <dbReference type="ARBA" id="ARBA00023015"/>
    </source>
</evidence>
<dbReference type="SUPFAM" id="SSF52172">
    <property type="entry name" value="CheY-like"/>
    <property type="match status" value="1"/>
</dbReference>
<dbReference type="CDD" id="cd17535">
    <property type="entry name" value="REC_NarL-like"/>
    <property type="match status" value="1"/>
</dbReference>
<keyword evidence="3 8" id="KW-0238">DNA-binding</keyword>
<dbReference type="PRINTS" id="PR00038">
    <property type="entry name" value="HTHLUXR"/>
</dbReference>
<accession>A0A846RUQ2</accession>
<dbReference type="SUPFAM" id="SSF46894">
    <property type="entry name" value="C-terminal effector domain of the bipartite response regulators"/>
    <property type="match status" value="1"/>
</dbReference>
<dbReference type="GO" id="GO:0003677">
    <property type="term" value="F:DNA binding"/>
    <property type="evidence" value="ECO:0007669"/>
    <property type="project" value="UniProtKB-KW"/>
</dbReference>
<evidence type="ECO:0000313" key="9">
    <source>
        <dbReference type="Proteomes" id="UP000547458"/>
    </source>
</evidence>